<evidence type="ECO:0000313" key="1">
    <source>
        <dbReference type="EMBL" id="HGY09625.1"/>
    </source>
</evidence>
<gene>
    <name evidence="1" type="ORF">ENK37_06185</name>
</gene>
<organism evidence="1">
    <name type="scientific">Oceanithermus profundus</name>
    <dbReference type="NCBI Taxonomy" id="187137"/>
    <lineage>
        <taxon>Bacteria</taxon>
        <taxon>Thermotogati</taxon>
        <taxon>Deinococcota</taxon>
        <taxon>Deinococci</taxon>
        <taxon>Thermales</taxon>
        <taxon>Thermaceae</taxon>
        <taxon>Oceanithermus</taxon>
    </lineage>
</organism>
<comment type="caution">
    <text evidence="1">The sequence shown here is derived from an EMBL/GenBank/DDBJ whole genome shotgun (WGS) entry which is preliminary data.</text>
</comment>
<proteinExistence type="predicted"/>
<reference evidence="1" key="1">
    <citation type="journal article" date="2020" name="mSystems">
        <title>Genome- and Community-Level Interaction Insights into Carbon Utilization and Element Cycling Functions of Hydrothermarchaeota in Hydrothermal Sediment.</title>
        <authorList>
            <person name="Zhou Z."/>
            <person name="Liu Y."/>
            <person name="Xu W."/>
            <person name="Pan J."/>
            <person name="Luo Z.H."/>
            <person name="Li M."/>
        </authorList>
    </citation>
    <scope>NUCLEOTIDE SEQUENCE [LARGE SCALE GENOMIC DNA]</scope>
    <source>
        <strain evidence="1">HyVt-570</strain>
    </source>
</reference>
<dbReference type="Proteomes" id="UP000885759">
    <property type="component" value="Unassembled WGS sequence"/>
</dbReference>
<sequence>MNLERPHTDEELQVWRLYAPLETRAGILFVEWRWEPRRYRLGGENGVVLKTAGVERLIQALARNEPWAPGPITWNPPVMLIGDQAYHLGKRGHLILARVLNQMLRDVEPLP</sequence>
<name>A0A7C4V5X4_9DEIN</name>
<accession>A0A7C4V5X4</accession>
<protein>
    <submittedName>
        <fullName evidence="1">Uncharacterized protein</fullName>
    </submittedName>
</protein>
<dbReference type="EMBL" id="DRPZ01000167">
    <property type="protein sequence ID" value="HGY09625.1"/>
    <property type="molecule type" value="Genomic_DNA"/>
</dbReference>
<dbReference type="AlphaFoldDB" id="A0A7C4V5X4"/>